<dbReference type="Gene3D" id="3.40.525.10">
    <property type="entry name" value="CRAL-TRIO lipid binding domain"/>
    <property type="match status" value="1"/>
</dbReference>
<accession>A0AAW2YJP0</accession>
<dbReference type="SMART" id="SM01100">
    <property type="entry name" value="CRAL_TRIO_N"/>
    <property type="match status" value="1"/>
</dbReference>
<dbReference type="InterPro" id="IPR052578">
    <property type="entry name" value="PI_Transfer_CRAL-TRIO"/>
</dbReference>
<dbReference type="PROSITE" id="PS50191">
    <property type="entry name" value="CRAL_TRIO"/>
    <property type="match status" value="1"/>
</dbReference>
<dbReference type="SMART" id="SM00516">
    <property type="entry name" value="SEC14"/>
    <property type="match status" value="1"/>
</dbReference>
<keyword evidence="3" id="KW-1185">Reference proteome</keyword>
<dbReference type="InterPro" id="IPR036273">
    <property type="entry name" value="CRAL/TRIO_N_dom_sf"/>
</dbReference>
<dbReference type="PANTHER" id="PTHR45824">
    <property type="entry name" value="GH16843P"/>
    <property type="match status" value="1"/>
</dbReference>
<comment type="caution">
    <text evidence="2">The sequence shown here is derived from an EMBL/GenBank/DDBJ whole genome shotgun (WGS) entry which is preliminary data.</text>
</comment>
<dbReference type="InterPro" id="IPR036865">
    <property type="entry name" value="CRAL-TRIO_dom_sf"/>
</dbReference>
<dbReference type="AlphaFoldDB" id="A0AAW2YJP0"/>
<dbReference type="Pfam" id="PF00650">
    <property type="entry name" value="CRAL_TRIO"/>
    <property type="match status" value="1"/>
</dbReference>
<dbReference type="Proteomes" id="UP001431209">
    <property type="component" value="Unassembled WGS sequence"/>
</dbReference>
<dbReference type="PANTHER" id="PTHR45824:SF29">
    <property type="entry name" value="GH16843P"/>
    <property type="match status" value="1"/>
</dbReference>
<dbReference type="SUPFAM" id="SSF46938">
    <property type="entry name" value="CRAL/TRIO N-terminal domain"/>
    <property type="match status" value="1"/>
</dbReference>
<dbReference type="InterPro" id="IPR001251">
    <property type="entry name" value="CRAL-TRIO_dom"/>
</dbReference>
<dbReference type="Pfam" id="PF03765">
    <property type="entry name" value="CRAL_TRIO_N"/>
    <property type="match status" value="1"/>
</dbReference>
<dbReference type="SUPFAM" id="SSF52087">
    <property type="entry name" value="CRAL/TRIO domain"/>
    <property type="match status" value="1"/>
</dbReference>
<reference evidence="2 3" key="1">
    <citation type="submission" date="2024-03" db="EMBL/GenBank/DDBJ databases">
        <title>The Acrasis kona genome and developmental transcriptomes reveal deep origins of eukaryotic multicellular pathways.</title>
        <authorList>
            <person name="Sheikh S."/>
            <person name="Fu C.-J."/>
            <person name="Brown M.W."/>
            <person name="Baldauf S.L."/>
        </authorList>
    </citation>
    <scope>NUCLEOTIDE SEQUENCE [LARGE SCALE GENOMIC DNA]</scope>
    <source>
        <strain evidence="2 3">ATCC MYA-3509</strain>
    </source>
</reference>
<sequence length="282" mass="32534">MKITTKSLYLNYQKKSARYSINQYLYNSQMLKAFSSSLSADYPEDVECKVTLVKFLRARKWDLPKAEEMYRKKMTWVQQRQPHLIRQEDVQSSIDTGKAFWHGTDPNKRPILVVRAGNHFAASGPDGVEQDLKFVFYIMELGMSMLPPPPNNQIVVLYDRANFSRKNFDTSMVKNFSCLGDYYPETIHSVHIIRANWLFSTLRAIAAKILDPVFMSKLQVWNMTDEEMRKEMTEKVASKENLLKDHGGISTGEDPKVPYHPTSLPKQFLTIINGDDSGVKHE</sequence>
<gene>
    <name evidence="2" type="ORF">AKO1_005804</name>
</gene>
<organism evidence="2 3">
    <name type="scientific">Acrasis kona</name>
    <dbReference type="NCBI Taxonomy" id="1008807"/>
    <lineage>
        <taxon>Eukaryota</taxon>
        <taxon>Discoba</taxon>
        <taxon>Heterolobosea</taxon>
        <taxon>Tetramitia</taxon>
        <taxon>Eutetramitia</taxon>
        <taxon>Acrasidae</taxon>
        <taxon>Acrasis</taxon>
    </lineage>
</organism>
<evidence type="ECO:0000259" key="1">
    <source>
        <dbReference type="PROSITE" id="PS50191"/>
    </source>
</evidence>
<evidence type="ECO:0000313" key="3">
    <source>
        <dbReference type="Proteomes" id="UP001431209"/>
    </source>
</evidence>
<dbReference type="InterPro" id="IPR011074">
    <property type="entry name" value="CRAL/TRIO_N_dom"/>
</dbReference>
<dbReference type="EMBL" id="JAOPGA020000167">
    <property type="protein sequence ID" value="KAL0477407.1"/>
    <property type="molecule type" value="Genomic_DNA"/>
</dbReference>
<dbReference type="CDD" id="cd00170">
    <property type="entry name" value="SEC14"/>
    <property type="match status" value="1"/>
</dbReference>
<proteinExistence type="predicted"/>
<protein>
    <recommendedName>
        <fullName evidence="1">CRAL-TRIO domain-containing protein</fullName>
    </recommendedName>
</protein>
<feature type="domain" description="CRAL-TRIO" evidence="1">
    <location>
        <begin position="89"/>
        <end position="254"/>
    </location>
</feature>
<evidence type="ECO:0000313" key="2">
    <source>
        <dbReference type="EMBL" id="KAL0477407.1"/>
    </source>
</evidence>
<dbReference type="GO" id="GO:0008526">
    <property type="term" value="F:phosphatidylinositol transfer activity"/>
    <property type="evidence" value="ECO:0007669"/>
    <property type="project" value="TreeGrafter"/>
</dbReference>
<name>A0AAW2YJP0_9EUKA</name>